<keyword evidence="4" id="KW-1134">Transmembrane beta strand</keyword>
<dbReference type="GO" id="GO:0015288">
    <property type="term" value="F:porin activity"/>
    <property type="evidence" value="ECO:0007669"/>
    <property type="project" value="UniProtKB-KW"/>
</dbReference>
<evidence type="ECO:0000256" key="11">
    <source>
        <dbReference type="ARBA" id="ARBA00023136"/>
    </source>
</evidence>
<keyword evidence="7 15" id="KW-0732">Signal</keyword>
<protein>
    <submittedName>
        <fullName evidence="19">SLBB domain-containing protein</fullName>
    </submittedName>
</protein>
<evidence type="ECO:0000256" key="3">
    <source>
        <dbReference type="ARBA" id="ARBA00022448"/>
    </source>
</evidence>
<evidence type="ECO:0000256" key="15">
    <source>
        <dbReference type="SAM" id="SignalP"/>
    </source>
</evidence>
<evidence type="ECO:0000313" key="20">
    <source>
        <dbReference type="Proteomes" id="UP000742098"/>
    </source>
</evidence>
<feature type="domain" description="Soluble ligand binding" evidence="17">
    <location>
        <begin position="571"/>
        <end position="616"/>
    </location>
</feature>
<organism evidence="19 20">
    <name type="scientific">Butyricimonas virosa</name>
    <dbReference type="NCBI Taxonomy" id="544645"/>
    <lineage>
        <taxon>Bacteria</taxon>
        <taxon>Pseudomonadati</taxon>
        <taxon>Bacteroidota</taxon>
        <taxon>Bacteroidia</taxon>
        <taxon>Bacteroidales</taxon>
        <taxon>Odoribacteraceae</taxon>
        <taxon>Butyricimonas</taxon>
    </lineage>
</organism>
<comment type="caution">
    <text evidence="19">The sequence shown here is derived from an EMBL/GenBank/DDBJ whole genome shotgun (WGS) entry which is preliminary data.</text>
</comment>
<comment type="subcellular location">
    <subcellularLocation>
        <location evidence="1">Cell outer membrane</location>
        <topology evidence="1">Multi-pass membrane protein</topology>
    </subcellularLocation>
</comment>
<comment type="similarity">
    <text evidence="2">Belongs to the BexD/CtrA/VexA family.</text>
</comment>
<evidence type="ECO:0000256" key="13">
    <source>
        <dbReference type="ARBA" id="ARBA00023237"/>
    </source>
</evidence>
<reference evidence="19" key="2">
    <citation type="submission" date="2021-09" db="EMBL/GenBank/DDBJ databases">
        <authorList>
            <person name="Gilroy R."/>
        </authorList>
    </citation>
    <scope>NUCLEOTIDE SEQUENCE</scope>
    <source>
        <strain evidence="19">6966</strain>
    </source>
</reference>
<dbReference type="AlphaFoldDB" id="A0A921L0B5"/>
<keyword evidence="10" id="KW-0626">Porin</keyword>
<feature type="chain" id="PRO_5037311504" evidence="15">
    <location>
        <begin position="20"/>
        <end position="790"/>
    </location>
</feature>
<dbReference type="Gene3D" id="3.10.560.10">
    <property type="entry name" value="Outer membrane lipoprotein wza domain like"/>
    <property type="match status" value="6"/>
</dbReference>
<dbReference type="Pfam" id="PF10531">
    <property type="entry name" value="SLBB"/>
    <property type="match status" value="4"/>
</dbReference>
<evidence type="ECO:0000256" key="10">
    <source>
        <dbReference type="ARBA" id="ARBA00023114"/>
    </source>
</evidence>
<dbReference type="GO" id="GO:0046930">
    <property type="term" value="C:pore complex"/>
    <property type="evidence" value="ECO:0007669"/>
    <property type="project" value="UniProtKB-KW"/>
</dbReference>
<keyword evidence="6" id="KW-0812">Transmembrane</keyword>
<evidence type="ECO:0000256" key="5">
    <source>
        <dbReference type="ARBA" id="ARBA00022597"/>
    </source>
</evidence>
<dbReference type="InterPro" id="IPR019554">
    <property type="entry name" value="Soluble_ligand-bd"/>
</dbReference>
<dbReference type="InterPro" id="IPR054765">
    <property type="entry name" value="SLBB_dom"/>
</dbReference>
<dbReference type="PANTHER" id="PTHR33619:SF3">
    <property type="entry name" value="POLYSACCHARIDE EXPORT PROTEIN GFCE-RELATED"/>
    <property type="match status" value="1"/>
</dbReference>
<dbReference type="InterPro" id="IPR003715">
    <property type="entry name" value="Poly_export_N"/>
</dbReference>
<dbReference type="EMBL" id="DYVS01000151">
    <property type="protein sequence ID" value="HJF70913.1"/>
    <property type="molecule type" value="Genomic_DNA"/>
</dbReference>
<dbReference type="PROSITE" id="PS51257">
    <property type="entry name" value="PROKAR_LIPOPROTEIN"/>
    <property type="match status" value="1"/>
</dbReference>
<gene>
    <name evidence="19" type="ORF">K8V05_09190</name>
</gene>
<keyword evidence="3" id="KW-0813">Transport</keyword>
<evidence type="ECO:0000256" key="1">
    <source>
        <dbReference type="ARBA" id="ARBA00004571"/>
    </source>
</evidence>
<feature type="domain" description="Polysaccharide export protein N-terminal" evidence="16">
    <location>
        <begin position="126"/>
        <end position="192"/>
    </location>
</feature>
<evidence type="ECO:0000256" key="9">
    <source>
        <dbReference type="ARBA" id="ARBA00023065"/>
    </source>
</evidence>
<feature type="signal peptide" evidence="15">
    <location>
        <begin position="1"/>
        <end position="19"/>
    </location>
</feature>
<keyword evidence="11" id="KW-0472">Membrane</keyword>
<accession>A0A921L0B5</accession>
<keyword evidence="13" id="KW-0998">Cell outer membrane</keyword>
<dbReference type="GO" id="GO:0015159">
    <property type="term" value="F:polysaccharide transmembrane transporter activity"/>
    <property type="evidence" value="ECO:0007669"/>
    <property type="project" value="InterPro"/>
</dbReference>
<keyword evidence="8" id="KW-0625">Polysaccharide transport</keyword>
<evidence type="ECO:0000259" key="17">
    <source>
        <dbReference type="Pfam" id="PF10531"/>
    </source>
</evidence>
<evidence type="ECO:0000256" key="8">
    <source>
        <dbReference type="ARBA" id="ARBA00023047"/>
    </source>
</evidence>
<evidence type="ECO:0000259" key="18">
    <source>
        <dbReference type="Pfam" id="PF22461"/>
    </source>
</evidence>
<keyword evidence="9" id="KW-0406">Ion transport</keyword>
<evidence type="ECO:0000256" key="7">
    <source>
        <dbReference type="ARBA" id="ARBA00022729"/>
    </source>
</evidence>
<keyword evidence="14" id="KW-0449">Lipoprotein</keyword>
<sequence length="790" mass="87563">MRFLIFIVLMLGVTGIACAQMTDAQVIEAVKSAQAQGKSQDEIILMLSQKGVTKEQVLRIKASLESQGSNTIGTQTMGDSRMRVNNTFGNVRDSLSLNLKRNRNNVYGRELFNNKMLTFEPSLNIPTPENYKLGPGDEVIIDIWGNSEETIRATISPEGSITIPNLGPVYLSGKLINEASSYMKNMLARIYSDLNSENPGTFLKVSLGQIRSIQVNVMGEVMMPGTYTLPSLASVFHALYAAGGVNNVGTLRDVVLYRNGKAFKHVDVYDYIMNGNNSFYITLQDGDLINVGTYESIVTVVGKVKRPMRYEMKGDESLSKLLEYAGGFTSNAYKKNVNVSRKGDSEFQMYTVYNDDFVDFKLANGDSIMVDSIISRYENRVSVAGAVYRPGNYAINNSIKTVKDLINVVEGPREDAFLNRTILYREKEDLSQEMLAVDLGKLLRGEIDDIPLKKNDRLYVPSATELRGDYVIDILGEVKNPRKYPFVDNMTLEDAVLQAGGLLESASMVRVDVSRRIKAPNSTEEAPVEAELFTFALKDGLVVEGDPGFILEPFDEIKVRRSPGYSEQQNVVVRGEVLYPGVYAKRSSNDRLSDLVKRAGGVTSKAYVKGARLLRRMNADELERVKSAMQLAKYSRRDSVVIDSMSFEQVYYVGIDLKDALENPGGESDLILREGDVLQVSNYVNTVKISGAVMYPNAVTYFKKMKYKDYIENAGGYSVDAKKRKAYVLYPNGTLAVCKGNRTKIEPGSEIIVPLKSVNKNRMGLPEILSLASSTTSIAAMVTAILNNTK</sequence>
<keyword evidence="12" id="KW-0564">Palmitate</keyword>
<feature type="domain" description="SLBB" evidence="18">
    <location>
        <begin position="214"/>
        <end position="291"/>
    </location>
</feature>
<evidence type="ECO:0000256" key="4">
    <source>
        <dbReference type="ARBA" id="ARBA00022452"/>
    </source>
</evidence>
<dbReference type="PANTHER" id="PTHR33619">
    <property type="entry name" value="POLYSACCHARIDE EXPORT PROTEIN GFCE-RELATED"/>
    <property type="match status" value="1"/>
</dbReference>
<evidence type="ECO:0000256" key="14">
    <source>
        <dbReference type="ARBA" id="ARBA00023288"/>
    </source>
</evidence>
<dbReference type="Proteomes" id="UP000742098">
    <property type="component" value="Unassembled WGS sequence"/>
</dbReference>
<feature type="domain" description="Soluble ligand binding" evidence="17">
    <location>
        <begin position="687"/>
        <end position="728"/>
    </location>
</feature>
<proteinExistence type="inferred from homology"/>
<feature type="domain" description="Soluble ligand binding" evidence="17">
    <location>
        <begin position="297"/>
        <end position="345"/>
    </location>
</feature>
<name>A0A921L0B5_9BACT</name>
<dbReference type="GO" id="GO:0006811">
    <property type="term" value="P:monoatomic ion transport"/>
    <property type="evidence" value="ECO:0007669"/>
    <property type="project" value="UniProtKB-KW"/>
</dbReference>
<evidence type="ECO:0000256" key="6">
    <source>
        <dbReference type="ARBA" id="ARBA00022692"/>
    </source>
</evidence>
<evidence type="ECO:0000256" key="2">
    <source>
        <dbReference type="ARBA" id="ARBA00009450"/>
    </source>
</evidence>
<dbReference type="Pfam" id="PF22461">
    <property type="entry name" value="SLBB_2"/>
    <property type="match status" value="2"/>
</dbReference>
<feature type="domain" description="Soluble ligand binding" evidence="17">
    <location>
        <begin position="471"/>
        <end position="518"/>
    </location>
</feature>
<keyword evidence="5" id="KW-0762">Sugar transport</keyword>
<evidence type="ECO:0000259" key="16">
    <source>
        <dbReference type="Pfam" id="PF02563"/>
    </source>
</evidence>
<dbReference type="InterPro" id="IPR049712">
    <property type="entry name" value="Poly_export"/>
</dbReference>
<evidence type="ECO:0000256" key="12">
    <source>
        <dbReference type="ARBA" id="ARBA00023139"/>
    </source>
</evidence>
<dbReference type="GO" id="GO:0009279">
    <property type="term" value="C:cell outer membrane"/>
    <property type="evidence" value="ECO:0007669"/>
    <property type="project" value="UniProtKB-SubCell"/>
</dbReference>
<evidence type="ECO:0000313" key="19">
    <source>
        <dbReference type="EMBL" id="HJF70913.1"/>
    </source>
</evidence>
<feature type="domain" description="SLBB" evidence="18">
    <location>
        <begin position="380"/>
        <end position="460"/>
    </location>
</feature>
<reference evidence="19" key="1">
    <citation type="journal article" date="2021" name="PeerJ">
        <title>Extensive microbial diversity within the chicken gut microbiome revealed by metagenomics and culture.</title>
        <authorList>
            <person name="Gilroy R."/>
            <person name="Ravi A."/>
            <person name="Getino M."/>
            <person name="Pursley I."/>
            <person name="Horton D.L."/>
            <person name="Alikhan N.F."/>
            <person name="Baker D."/>
            <person name="Gharbi K."/>
            <person name="Hall N."/>
            <person name="Watson M."/>
            <person name="Adriaenssens E.M."/>
            <person name="Foster-Nyarko E."/>
            <person name="Jarju S."/>
            <person name="Secka A."/>
            <person name="Antonio M."/>
            <person name="Oren A."/>
            <person name="Chaudhuri R.R."/>
            <person name="La Ragione R."/>
            <person name="Hildebrand F."/>
            <person name="Pallen M.J."/>
        </authorList>
    </citation>
    <scope>NUCLEOTIDE SEQUENCE</scope>
    <source>
        <strain evidence="19">6966</strain>
    </source>
</reference>
<dbReference type="Pfam" id="PF02563">
    <property type="entry name" value="Poly_export"/>
    <property type="match status" value="1"/>
</dbReference>